<feature type="chain" id="PRO_5003477768" evidence="1">
    <location>
        <begin position="23"/>
        <end position="352"/>
    </location>
</feature>
<evidence type="ECO:0000313" key="2">
    <source>
        <dbReference type="EMBL" id="EHB93494.1"/>
    </source>
</evidence>
<name>G5H5Q5_9BACT</name>
<dbReference type="Gene3D" id="3.30.1330.60">
    <property type="entry name" value="OmpA-like domain"/>
    <property type="match status" value="1"/>
</dbReference>
<evidence type="ECO:0000313" key="3">
    <source>
        <dbReference type="Proteomes" id="UP000006008"/>
    </source>
</evidence>
<dbReference type="InterPro" id="IPR036737">
    <property type="entry name" value="OmpA-like_sf"/>
</dbReference>
<dbReference type="eggNOG" id="COG2885">
    <property type="taxonomic scope" value="Bacteria"/>
</dbReference>
<dbReference type="AlphaFoldDB" id="G5H5Q5"/>
<keyword evidence="1" id="KW-0732">Signal</keyword>
<dbReference type="EMBL" id="ADLD01000003">
    <property type="protein sequence ID" value="EHB93494.1"/>
    <property type="molecule type" value="Genomic_DNA"/>
</dbReference>
<reference evidence="2 3" key="1">
    <citation type="submission" date="2011-08" db="EMBL/GenBank/DDBJ databases">
        <title>The Genome Sequence of Alistipes indistinctus YIT 12060.</title>
        <authorList>
            <consortium name="The Broad Institute Genome Sequencing Platform"/>
            <person name="Earl A."/>
            <person name="Ward D."/>
            <person name="Feldgarden M."/>
            <person name="Gevers D."/>
            <person name="Morotomi M."/>
            <person name="Young S.K."/>
            <person name="Zeng Q."/>
            <person name="Gargeya S."/>
            <person name="Fitzgerald M."/>
            <person name="Haas B."/>
            <person name="Abouelleil A."/>
            <person name="Alvarado L."/>
            <person name="Arachchi H.M."/>
            <person name="Berlin A."/>
            <person name="Brown A."/>
            <person name="Chapman S.B."/>
            <person name="Chen Z."/>
            <person name="Dunbar C."/>
            <person name="Freedman E."/>
            <person name="Gearin G."/>
            <person name="Gellesch M."/>
            <person name="Goldberg J."/>
            <person name="Griggs A."/>
            <person name="Gujja S."/>
            <person name="Heiman D."/>
            <person name="Howarth C."/>
            <person name="Larson L."/>
            <person name="Lui A."/>
            <person name="MacDonald P.J.P."/>
            <person name="Montmayeur A."/>
            <person name="Murphy C."/>
            <person name="Neiman D."/>
            <person name="Pearson M."/>
            <person name="Priest M."/>
            <person name="Roberts A."/>
            <person name="Saif S."/>
            <person name="Shea T."/>
            <person name="Shenoy N."/>
            <person name="Sisk P."/>
            <person name="Stolte C."/>
            <person name="Sykes S."/>
            <person name="Wortman J."/>
            <person name="Nusbaum C."/>
            <person name="Birren B."/>
        </authorList>
    </citation>
    <scope>NUCLEOTIDE SEQUENCE [LARGE SCALE GENOMIC DNA]</scope>
    <source>
        <strain evidence="2 3">YIT 12060</strain>
    </source>
</reference>
<protein>
    <submittedName>
        <fullName evidence="2">Uncharacterized protein</fullName>
    </submittedName>
</protein>
<dbReference type="SUPFAM" id="SSF103088">
    <property type="entry name" value="OmpA-like"/>
    <property type="match status" value="1"/>
</dbReference>
<accession>G5H5Q5</accession>
<feature type="signal peptide" evidence="1">
    <location>
        <begin position="1"/>
        <end position="22"/>
    </location>
</feature>
<keyword evidence="3" id="KW-1185">Reference proteome</keyword>
<dbReference type="OrthoDB" id="1001770at2"/>
<dbReference type="Proteomes" id="UP000006008">
    <property type="component" value="Unassembled WGS sequence"/>
</dbReference>
<proteinExistence type="predicted"/>
<gene>
    <name evidence="2" type="ORF">HMPREF9450_00265</name>
</gene>
<evidence type="ECO:0000256" key="1">
    <source>
        <dbReference type="SAM" id="SignalP"/>
    </source>
</evidence>
<dbReference type="STRING" id="742725.HMPREF9450_00265"/>
<organism evidence="2 3">
    <name type="scientific">Alistipes indistinctus YIT 12060</name>
    <dbReference type="NCBI Taxonomy" id="742725"/>
    <lineage>
        <taxon>Bacteria</taxon>
        <taxon>Pseudomonadati</taxon>
        <taxon>Bacteroidota</taxon>
        <taxon>Bacteroidia</taxon>
        <taxon>Bacteroidales</taxon>
        <taxon>Rikenellaceae</taxon>
        <taxon>Alistipes</taxon>
    </lineage>
</organism>
<comment type="caution">
    <text evidence="2">The sequence shown here is derived from an EMBL/GenBank/DDBJ whole genome shotgun (WGS) entry which is preliminary data.</text>
</comment>
<dbReference type="HOGENOM" id="CLU_026852_0_0_10"/>
<dbReference type="PATRIC" id="fig|742725.3.peg.304"/>
<sequence length="352" mass="38467">MIMKKLLFLTGFLALAAGGASAQPVYSVRDVGMSNVDDSVHIRFVVVPGEKNIMPRGTLILTPVIRGTGQVLPLEPLVYRGRLAEKIHSRNEVFSRRRPSLPDTNSDLEGLTYYHAVVPFRDWMRGGGLVLNSQWYGCKKDMVAEQNTLLAEPVPAPPAPPVVVVVEKPVPAKPLVFEVKKVTGNAYLDFPVGKSAIQPDFRNNAAELAKIRGTLDSLIQAKNVRVRGITLVGYASPEGSTQLNDRLSAERADALKAYLLQNYKKGDPGLISARSGGEDWNGLRSLVAASSIRGKEALLKILDSDASDAAKKASIKALNGGATYATLLKDYYPRLRKVEYTIDYELVQQQPR</sequence>